<sequence>MHPQRTLPLKVLLFVPLFFPPFSQDFPMSSSFLSVRSCFPDFLWFLFYSLTCRFAELPSILHCLLLPVL</sequence>
<gene>
    <name evidence="1" type="ORF">CSSPJE1EN1_LOCUS102</name>
</gene>
<accession>A0ABP0VJT5</accession>
<dbReference type="EMBL" id="OZ020096">
    <property type="protein sequence ID" value="CAK9254624.1"/>
    <property type="molecule type" value="Genomic_DNA"/>
</dbReference>
<proteinExistence type="predicted"/>
<keyword evidence="2" id="KW-1185">Reference proteome</keyword>
<evidence type="ECO:0000313" key="2">
    <source>
        <dbReference type="Proteomes" id="UP001497444"/>
    </source>
</evidence>
<protein>
    <recommendedName>
        <fullName evidence="3">Secreted protein</fullName>
    </recommendedName>
</protein>
<evidence type="ECO:0000313" key="1">
    <source>
        <dbReference type="EMBL" id="CAK9254624.1"/>
    </source>
</evidence>
<evidence type="ECO:0008006" key="3">
    <source>
        <dbReference type="Google" id="ProtNLM"/>
    </source>
</evidence>
<name>A0ABP0VJT5_9BRYO</name>
<reference evidence="1 2" key="1">
    <citation type="submission" date="2024-02" db="EMBL/GenBank/DDBJ databases">
        <authorList>
            <consortium name="ELIXIR-Norway"/>
            <consortium name="Elixir Norway"/>
        </authorList>
    </citation>
    <scope>NUCLEOTIDE SEQUENCE [LARGE SCALE GENOMIC DNA]</scope>
</reference>
<dbReference type="Proteomes" id="UP001497444">
    <property type="component" value="Chromosome 1"/>
</dbReference>
<organism evidence="1 2">
    <name type="scientific">Sphagnum jensenii</name>
    <dbReference type="NCBI Taxonomy" id="128206"/>
    <lineage>
        <taxon>Eukaryota</taxon>
        <taxon>Viridiplantae</taxon>
        <taxon>Streptophyta</taxon>
        <taxon>Embryophyta</taxon>
        <taxon>Bryophyta</taxon>
        <taxon>Sphagnophytina</taxon>
        <taxon>Sphagnopsida</taxon>
        <taxon>Sphagnales</taxon>
        <taxon>Sphagnaceae</taxon>
        <taxon>Sphagnum</taxon>
    </lineage>
</organism>